<organism evidence="1 2">
    <name type="scientific">Pediococcus pentosaceus</name>
    <dbReference type="NCBI Taxonomy" id="1255"/>
    <lineage>
        <taxon>Bacteria</taxon>
        <taxon>Bacillati</taxon>
        <taxon>Bacillota</taxon>
        <taxon>Bacilli</taxon>
        <taxon>Lactobacillales</taxon>
        <taxon>Lactobacillaceae</taxon>
        <taxon>Pediococcus</taxon>
    </lineage>
</organism>
<protein>
    <submittedName>
        <fullName evidence="1">Uncharacterized protein</fullName>
    </submittedName>
</protein>
<evidence type="ECO:0000313" key="1">
    <source>
        <dbReference type="EMBL" id="MBF7115207.1"/>
    </source>
</evidence>
<sequence>MNSNEKLLNTIIELADDSRPTNIDFSKVRKASTLSDIDFAQSLLSLEDSGFIELQFGSDLLTDILISTKVPTK</sequence>
<accession>A0AB73HFH9</accession>
<dbReference type="EMBL" id="JADOFP010000005">
    <property type="protein sequence ID" value="MBF7115207.1"/>
    <property type="molecule type" value="Genomic_DNA"/>
</dbReference>
<dbReference type="Proteomes" id="UP001194632">
    <property type="component" value="Unassembled WGS sequence"/>
</dbReference>
<name>A0AB73HFH9_PEDPE</name>
<proteinExistence type="predicted"/>
<comment type="caution">
    <text evidence="1">The sequence shown here is derived from an EMBL/GenBank/DDBJ whole genome shotgun (WGS) entry which is preliminary data.</text>
</comment>
<dbReference type="RefSeq" id="WP_195749773.1">
    <property type="nucleotide sequence ID" value="NZ_CP197205.1"/>
</dbReference>
<dbReference type="AlphaFoldDB" id="A0AB73HFH9"/>
<gene>
    <name evidence="1" type="ORF">ITQ90_06885</name>
</gene>
<evidence type="ECO:0000313" key="2">
    <source>
        <dbReference type="Proteomes" id="UP001194632"/>
    </source>
</evidence>
<reference evidence="1" key="1">
    <citation type="submission" date="2020-11" db="EMBL/GenBank/DDBJ databases">
        <title>Antibiotic susceptibility profiles of Pediococcus pentosaceus from various origins and their implications for the safety assessment of strains with food-technology applications.</title>
        <authorList>
            <person name="Shani N."/>
            <person name="Oberhaensli S."/>
            <person name="Arias E."/>
        </authorList>
    </citation>
    <scope>NUCLEOTIDE SEQUENCE</scope>
    <source>
        <strain evidence="1">FAM 24207</strain>
    </source>
</reference>